<evidence type="ECO:0000313" key="1">
    <source>
        <dbReference type="EMBL" id="KAF7403659.1"/>
    </source>
</evidence>
<evidence type="ECO:0000313" key="2">
    <source>
        <dbReference type="Proteomes" id="UP000617340"/>
    </source>
</evidence>
<gene>
    <name evidence="1" type="ORF">HZH68_006453</name>
</gene>
<dbReference type="AlphaFoldDB" id="A0A834KAV3"/>
<comment type="caution">
    <text evidence="1">The sequence shown here is derived from an EMBL/GenBank/DDBJ whole genome shotgun (WGS) entry which is preliminary data.</text>
</comment>
<dbReference type="EMBL" id="JACSDZ010000005">
    <property type="protein sequence ID" value="KAF7403659.1"/>
    <property type="molecule type" value="Genomic_DNA"/>
</dbReference>
<accession>A0A834KAV3</accession>
<dbReference type="Proteomes" id="UP000617340">
    <property type="component" value="Unassembled WGS sequence"/>
</dbReference>
<organism evidence="1 2">
    <name type="scientific">Vespula germanica</name>
    <name type="common">German yellow jacket</name>
    <name type="synonym">Paravespula germanica</name>
    <dbReference type="NCBI Taxonomy" id="30212"/>
    <lineage>
        <taxon>Eukaryota</taxon>
        <taxon>Metazoa</taxon>
        <taxon>Ecdysozoa</taxon>
        <taxon>Arthropoda</taxon>
        <taxon>Hexapoda</taxon>
        <taxon>Insecta</taxon>
        <taxon>Pterygota</taxon>
        <taxon>Neoptera</taxon>
        <taxon>Endopterygota</taxon>
        <taxon>Hymenoptera</taxon>
        <taxon>Apocrita</taxon>
        <taxon>Aculeata</taxon>
        <taxon>Vespoidea</taxon>
        <taxon>Vespidae</taxon>
        <taxon>Vespinae</taxon>
        <taxon>Vespula</taxon>
    </lineage>
</organism>
<proteinExistence type="predicted"/>
<sequence length="100" mass="11509">MIVGEDAIEFLKSHSRELLNSRHTSEKGRLYFTKNFHVNWNKYDDKYSSSSGGVEVVLRWEGRVEKLGYHKGKKMFPPGIEPGTFRVLGGCDNHYTTETI</sequence>
<keyword evidence="2" id="KW-1185">Reference proteome</keyword>
<name>A0A834KAV3_VESGE</name>
<protein>
    <submittedName>
        <fullName evidence="1">Uncharacterized protein</fullName>
    </submittedName>
</protein>
<reference evidence="1" key="1">
    <citation type="journal article" date="2020" name="G3 (Bethesda)">
        <title>High-Quality Assemblies for Three Invasive Social Wasps from the &lt;i&gt;Vespula&lt;/i&gt; Genus.</title>
        <authorList>
            <person name="Harrop T.W.R."/>
            <person name="Guhlin J."/>
            <person name="McLaughlin G.M."/>
            <person name="Permina E."/>
            <person name="Stockwell P."/>
            <person name="Gilligan J."/>
            <person name="Le Lec M.F."/>
            <person name="Gruber M.A.M."/>
            <person name="Quinn O."/>
            <person name="Lovegrove M."/>
            <person name="Duncan E.J."/>
            <person name="Remnant E.J."/>
            <person name="Van Eeckhoven J."/>
            <person name="Graham B."/>
            <person name="Knapp R.A."/>
            <person name="Langford K.W."/>
            <person name="Kronenberg Z."/>
            <person name="Press M.O."/>
            <person name="Eacker S.M."/>
            <person name="Wilson-Rankin E.E."/>
            <person name="Purcell J."/>
            <person name="Lester P.J."/>
            <person name="Dearden P.K."/>
        </authorList>
    </citation>
    <scope>NUCLEOTIDE SEQUENCE</scope>
    <source>
        <strain evidence="1">Linc-1</strain>
    </source>
</reference>